<dbReference type="Proteomes" id="UP001197974">
    <property type="component" value="Chromosome"/>
</dbReference>
<dbReference type="Gene3D" id="2.60.40.10">
    <property type="entry name" value="Immunoglobulins"/>
    <property type="match status" value="1"/>
</dbReference>
<keyword evidence="1" id="KW-0732">Signal</keyword>
<feature type="chain" id="PRO_5045937644" evidence="1">
    <location>
        <begin position="22"/>
        <end position="244"/>
    </location>
</feature>
<gene>
    <name evidence="3" type="ORF">LC087_00340</name>
</gene>
<reference evidence="3 4" key="1">
    <citation type="submission" date="2023-06" db="EMBL/GenBank/DDBJ databases">
        <title>Five Gram-positive bacteria isolated from mangrove sediments in Shenzhen, Guangdong, China.</title>
        <authorList>
            <person name="Yu S."/>
            <person name="Zheng W."/>
            <person name="Huang Y."/>
        </authorList>
    </citation>
    <scope>NUCLEOTIDE SEQUENCE [LARGE SCALE GENOMIC DNA]</scope>
    <source>
        <strain evidence="3 4">SaN35-3</strain>
    </source>
</reference>
<dbReference type="Pfam" id="PF13115">
    <property type="entry name" value="YtkA"/>
    <property type="match status" value="2"/>
</dbReference>
<dbReference type="InterPro" id="IPR032693">
    <property type="entry name" value="YtkA-like_dom"/>
</dbReference>
<keyword evidence="4" id="KW-1185">Reference proteome</keyword>
<evidence type="ECO:0000313" key="4">
    <source>
        <dbReference type="Proteomes" id="UP001197974"/>
    </source>
</evidence>
<proteinExistence type="predicted"/>
<organism evidence="3 4">
    <name type="scientific">Bacillus carboniphilus</name>
    <dbReference type="NCBI Taxonomy" id="86663"/>
    <lineage>
        <taxon>Bacteria</taxon>
        <taxon>Bacillati</taxon>
        <taxon>Bacillota</taxon>
        <taxon>Bacilli</taxon>
        <taxon>Bacillales</taxon>
        <taxon>Bacillaceae</taxon>
        <taxon>Bacillus</taxon>
    </lineage>
</organism>
<accession>A0ABY9JW81</accession>
<evidence type="ECO:0000313" key="3">
    <source>
        <dbReference type="EMBL" id="WLR42737.1"/>
    </source>
</evidence>
<feature type="signal peptide" evidence="1">
    <location>
        <begin position="1"/>
        <end position="21"/>
    </location>
</feature>
<evidence type="ECO:0000256" key="1">
    <source>
        <dbReference type="SAM" id="SignalP"/>
    </source>
</evidence>
<dbReference type="RefSeq" id="WP_226539437.1">
    <property type="nucleotide sequence ID" value="NZ_CP129013.1"/>
</dbReference>
<feature type="domain" description="YtkA-like" evidence="2">
    <location>
        <begin position="34"/>
        <end position="115"/>
    </location>
</feature>
<feature type="domain" description="YtkA-like" evidence="2">
    <location>
        <begin position="155"/>
        <end position="218"/>
    </location>
</feature>
<sequence length="244" mass="27194">MKKWLTLTITCLAFFVMVACGNNEQEETKSESTIQMIETEINFPEKINVNEEVTISATVTQGEEAIEDADDVIFEIWLGEEKANSNKVEATHQGKGVYSIDYTFTEAGEYNVQAHTQAREMHVMPTEVVQVGEMGMGNSGVAKGEHDHLGATMIHFMAPDSIQADEETEIMAHIEKDGQPIEEANVQFEISQSGSDDTKLVEAEEIEPGKYSAPYIFDKGMHMVKITVKTDDLDETTEEMVMVE</sequence>
<dbReference type="EMBL" id="CP129013">
    <property type="protein sequence ID" value="WLR42737.1"/>
    <property type="molecule type" value="Genomic_DNA"/>
</dbReference>
<protein>
    <submittedName>
        <fullName evidence="3">FixH family protein</fullName>
    </submittedName>
</protein>
<dbReference type="InterPro" id="IPR013783">
    <property type="entry name" value="Ig-like_fold"/>
</dbReference>
<name>A0ABY9JW81_9BACI</name>
<dbReference type="PROSITE" id="PS51257">
    <property type="entry name" value="PROKAR_LIPOPROTEIN"/>
    <property type="match status" value="1"/>
</dbReference>
<evidence type="ECO:0000259" key="2">
    <source>
        <dbReference type="Pfam" id="PF13115"/>
    </source>
</evidence>